<organism evidence="1 2">
    <name type="scientific">Ambrosiozyma monospora</name>
    <name type="common">Yeast</name>
    <name type="synonym">Endomycopsis monosporus</name>
    <dbReference type="NCBI Taxonomy" id="43982"/>
    <lineage>
        <taxon>Eukaryota</taxon>
        <taxon>Fungi</taxon>
        <taxon>Dikarya</taxon>
        <taxon>Ascomycota</taxon>
        <taxon>Saccharomycotina</taxon>
        <taxon>Pichiomycetes</taxon>
        <taxon>Pichiales</taxon>
        <taxon>Pichiaceae</taxon>
        <taxon>Ambrosiozyma</taxon>
    </lineage>
</organism>
<gene>
    <name evidence="1" type="ORF">Amon02_000884200</name>
</gene>
<proteinExistence type="predicted"/>
<keyword evidence="2" id="KW-1185">Reference proteome</keyword>
<evidence type="ECO:0000313" key="1">
    <source>
        <dbReference type="EMBL" id="GME91127.1"/>
    </source>
</evidence>
<comment type="caution">
    <text evidence="1">The sequence shown here is derived from an EMBL/GenBank/DDBJ whole genome shotgun (WGS) entry which is preliminary data.</text>
</comment>
<reference evidence="1" key="1">
    <citation type="submission" date="2023-04" db="EMBL/GenBank/DDBJ databases">
        <title>Ambrosiozyma monospora NBRC 10751.</title>
        <authorList>
            <person name="Ichikawa N."/>
            <person name="Sato H."/>
            <person name="Tonouchi N."/>
        </authorList>
    </citation>
    <scope>NUCLEOTIDE SEQUENCE</scope>
    <source>
        <strain evidence="1">NBRC 10751</strain>
    </source>
</reference>
<accession>A0ACB5TLR4</accession>
<evidence type="ECO:0000313" key="2">
    <source>
        <dbReference type="Proteomes" id="UP001165064"/>
    </source>
</evidence>
<dbReference type="EMBL" id="BSXS01008010">
    <property type="protein sequence ID" value="GME91127.1"/>
    <property type="molecule type" value="Genomic_DNA"/>
</dbReference>
<sequence length="147" mass="16369">MRTGSLIHLTLLLGLALSQDPLQVDKQPSAKDISLETLIEQETPNPEQIQPIEKKNELIEDDKRDTKISIEIPVSQVPLAKDEPAVVSDPPAEEHVLLETEPQPEVELSSEETRVDNEPNELNSELSTEESAEETTQENSIVEETPK</sequence>
<dbReference type="Proteomes" id="UP001165064">
    <property type="component" value="Unassembled WGS sequence"/>
</dbReference>
<protein>
    <submittedName>
        <fullName evidence="1">Unnamed protein product</fullName>
    </submittedName>
</protein>
<name>A0ACB5TLR4_AMBMO</name>